<reference evidence="3" key="1">
    <citation type="submission" date="2016-06" db="EMBL/GenBank/DDBJ databases">
        <title>Draft genome sequence of Desulfoplanes formicivorans strain Pf12B.</title>
        <authorList>
            <person name="Watanabe M."/>
            <person name="Kojima H."/>
            <person name="Fukui M."/>
        </authorList>
    </citation>
    <scope>NUCLEOTIDE SEQUENCE [LARGE SCALE GENOMIC DNA]</scope>
    <source>
        <strain evidence="3">Pf12B</strain>
    </source>
</reference>
<dbReference type="Proteomes" id="UP000095200">
    <property type="component" value="Unassembled WGS sequence"/>
</dbReference>
<evidence type="ECO:0000313" key="3">
    <source>
        <dbReference type="Proteomes" id="UP000095200"/>
    </source>
</evidence>
<evidence type="ECO:0000256" key="1">
    <source>
        <dbReference type="SAM" id="MobiDB-lite"/>
    </source>
</evidence>
<feature type="region of interest" description="Disordered" evidence="1">
    <location>
        <begin position="70"/>
        <end position="91"/>
    </location>
</feature>
<dbReference type="AlphaFoldDB" id="A0A194AJS5"/>
<evidence type="ECO:0000313" key="2">
    <source>
        <dbReference type="EMBL" id="GAU09568.1"/>
    </source>
</evidence>
<keyword evidence="3" id="KW-1185">Reference proteome</keyword>
<name>A0A194AJS5_9BACT</name>
<accession>A0A194AJS5</accession>
<organism evidence="2 3">
    <name type="scientific">Desulfoplanes formicivorans</name>
    <dbReference type="NCBI Taxonomy" id="1592317"/>
    <lineage>
        <taxon>Bacteria</taxon>
        <taxon>Pseudomonadati</taxon>
        <taxon>Thermodesulfobacteriota</taxon>
        <taxon>Desulfovibrionia</taxon>
        <taxon>Desulfovibrionales</taxon>
        <taxon>Desulfoplanaceae</taxon>
        <taxon>Desulfoplanes</taxon>
    </lineage>
</organism>
<dbReference type="EMBL" id="BDFE01000020">
    <property type="protein sequence ID" value="GAU09568.1"/>
    <property type="molecule type" value="Genomic_DNA"/>
</dbReference>
<gene>
    <name evidence="2" type="ORF">DPF_2297</name>
</gene>
<comment type="caution">
    <text evidence="2">The sequence shown here is derived from an EMBL/GenBank/DDBJ whole genome shotgun (WGS) entry which is preliminary data.</text>
</comment>
<sequence length="91" mass="9453">MKNVVRIGTDLPAGVHIPDISRDKGKTGPLIRSNQVADIFEIVVVAGGKIVQSHDLLIKFEQAFKKVGTDEAGNAGDDPGSGIAGKVVCDG</sequence>
<proteinExistence type="predicted"/>
<protein>
    <submittedName>
        <fullName evidence="2">Uncharacterized protein</fullName>
    </submittedName>
</protein>